<dbReference type="GO" id="GO:0016020">
    <property type="term" value="C:membrane"/>
    <property type="evidence" value="ECO:0007669"/>
    <property type="project" value="UniProtKB-SubCell"/>
</dbReference>
<comment type="subcellular location">
    <subcellularLocation>
        <location evidence="1">Membrane</location>
        <topology evidence="1">Multi-pass membrane protein</topology>
    </subcellularLocation>
</comment>
<dbReference type="RefSeq" id="XP_029220796.1">
    <property type="nucleotide sequence ID" value="XM_029363430.1"/>
</dbReference>
<organism evidence="10 11">
    <name type="scientific">Besnoitia besnoiti</name>
    <name type="common">Apicomplexan protozoan</name>
    <dbReference type="NCBI Taxonomy" id="94643"/>
    <lineage>
        <taxon>Eukaryota</taxon>
        <taxon>Sar</taxon>
        <taxon>Alveolata</taxon>
        <taxon>Apicomplexa</taxon>
        <taxon>Conoidasida</taxon>
        <taxon>Coccidia</taxon>
        <taxon>Eucoccidiorida</taxon>
        <taxon>Eimeriorina</taxon>
        <taxon>Sarcocystidae</taxon>
        <taxon>Besnoitia</taxon>
    </lineage>
</organism>
<sequence length="1047" mass="109883">MATSAAAPAPLLSARGVVKAAQKKLRSAAVFAAELPLCRWIASLARASLAQRRPSACHSPLCSLCRQAAGQEGGEAPAARPLRQLSRAPAGGGEPPCKSAETAGALCPPCASASLGQAAAAAARASGCPHCAAASGVRTPHAGRPRGARCFFGVRVSGRLSLGSLRLCGLVNACFRVVSRLLPPFAFLLLVFATAVYFAVAQPAMQLAASKASSTPFPLLLPQLIHPPLTPEEEDASPAESCAGETPTPGAAARLLFAVGHLLAAVPLCTYFGLFLLFNVLYNFYFACAVDAGAPPVLEAVKRDEETGFAEEIFVYTTAAGEKRAVSLLRAAAAGSDAAPELWERPAACERSVVLPPHSGGEPAESSKCRKAGRRRTEAAREEAETQTEKGDSRSGLSLDTSPSTAASSPGVAATELVARAAQDAAAAVAASRREGEAEGRALDSGLLACAESFALPASRAAVSAPGAGVAELAKRIRNAASTCPSSSSLSSMRSASPARSAPVCSSSAEEAAGLSADLLSASAASSAASLSLAVGCAASSPQRLSAPTSSLLPHCGKCGAVRPPRTHHCRVCSRCVLRQDHHCPWLGQCVGLHNRRFFVLFLFFLFLLMIFSLWSMRFALFGAFAFRKIAAESRAHHARVALEQLAVMRRMRFIQRELEGTLSPWEKEEEEAQAANEPLDGQELLLQPLVSAGQDAQLLPLGDGPRDLRGFLSLLFSFSLQRLLFFPLALVNVLFAPARGAQDGAPPTFSRRVFSAEEERDIRALVDALVATLEKRHGGETERSGAQSGDFVSAAVAEVRGEDAPATSPPPERAVRDAAQEAFRLARRFAEQTVGPAPYSRATLAAVEVLLRCEQQAADGERRGGDAPWAWQVWCRHAVLFVGILALNVGVATAALLTLQIYLLLGNQTTVELHINCATRRRLRDSPLPPAAPASSSAPSDVLGGVCRAAACDSGTRSGEDAAELRGSVTARDLSLLGFLSLCLRSASPSALLPFHRGVRRNLREVFGPSQFPLFLFPYLARPPEVSAEELLGGAAARGAARQKPE</sequence>
<feature type="region of interest" description="Disordered" evidence="7">
    <location>
        <begin position="353"/>
        <end position="411"/>
    </location>
</feature>
<gene>
    <name evidence="10" type="ORF">BESB_049790</name>
</gene>
<keyword evidence="3 8" id="KW-0812">Transmembrane</keyword>
<feature type="transmembrane region" description="Helical" evidence="8">
    <location>
        <begin position="255"/>
        <end position="278"/>
    </location>
</feature>
<dbReference type="EMBL" id="NWUJ01000003">
    <property type="protein sequence ID" value="PFH36787.1"/>
    <property type="molecule type" value="Genomic_DNA"/>
</dbReference>
<evidence type="ECO:0000256" key="4">
    <source>
        <dbReference type="ARBA" id="ARBA00022989"/>
    </source>
</evidence>
<keyword evidence="5 8" id="KW-0472">Membrane</keyword>
<feature type="transmembrane region" description="Helical" evidence="8">
    <location>
        <begin position="879"/>
        <end position="904"/>
    </location>
</feature>
<feature type="compositionally biased region" description="Polar residues" evidence="7">
    <location>
        <begin position="395"/>
        <end position="408"/>
    </location>
</feature>
<name>A0A2A9MM31_BESBE</name>
<dbReference type="GeneID" id="40309909"/>
<evidence type="ECO:0000256" key="8">
    <source>
        <dbReference type="SAM" id="Phobius"/>
    </source>
</evidence>
<feature type="transmembrane region" description="Helical" evidence="8">
    <location>
        <begin position="598"/>
        <end position="627"/>
    </location>
</feature>
<protein>
    <submittedName>
        <fullName evidence="10">DHHC zinc finger domain-containing protein</fullName>
    </submittedName>
</protein>
<dbReference type="AlphaFoldDB" id="A0A2A9MM31"/>
<evidence type="ECO:0000259" key="9">
    <source>
        <dbReference type="Pfam" id="PF01529"/>
    </source>
</evidence>
<dbReference type="PANTHER" id="PTHR12246">
    <property type="entry name" value="PALMITOYLTRANSFERASE ZDHHC16"/>
    <property type="match status" value="1"/>
</dbReference>
<dbReference type="Pfam" id="PF01529">
    <property type="entry name" value="DHHC"/>
    <property type="match status" value="1"/>
</dbReference>
<evidence type="ECO:0000313" key="11">
    <source>
        <dbReference type="Proteomes" id="UP000224006"/>
    </source>
</evidence>
<reference evidence="10 11" key="1">
    <citation type="submission" date="2017-09" db="EMBL/GenBank/DDBJ databases">
        <title>Genome sequencing of Besnoitia besnoiti strain Bb-Ger1.</title>
        <authorList>
            <person name="Schares G."/>
            <person name="Venepally P."/>
            <person name="Lorenzi H.A."/>
        </authorList>
    </citation>
    <scope>NUCLEOTIDE SEQUENCE [LARGE SCALE GENOMIC DNA]</scope>
    <source>
        <strain evidence="10 11">Bb-Ger1</strain>
    </source>
</reference>
<dbReference type="KEGG" id="bbes:BESB_049790"/>
<evidence type="ECO:0000256" key="6">
    <source>
        <dbReference type="ARBA" id="ARBA00023315"/>
    </source>
</evidence>
<dbReference type="Proteomes" id="UP000224006">
    <property type="component" value="Chromosome III"/>
</dbReference>
<evidence type="ECO:0000256" key="5">
    <source>
        <dbReference type="ARBA" id="ARBA00023136"/>
    </source>
</evidence>
<proteinExistence type="predicted"/>
<dbReference type="OrthoDB" id="331948at2759"/>
<evidence type="ECO:0000256" key="1">
    <source>
        <dbReference type="ARBA" id="ARBA00004141"/>
    </source>
</evidence>
<keyword evidence="11" id="KW-1185">Reference proteome</keyword>
<keyword evidence="2" id="KW-0808">Transferase</keyword>
<dbReference type="GO" id="GO:0016409">
    <property type="term" value="F:palmitoyltransferase activity"/>
    <property type="evidence" value="ECO:0007669"/>
    <property type="project" value="InterPro"/>
</dbReference>
<accession>A0A2A9MM31</accession>
<dbReference type="InterPro" id="IPR039859">
    <property type="entry name" value="PFA4/ZDH16/20/ERF2-like"/>
</dbReference>
<dbReference type="STRING" id="94643.A0A2A9MM31"/>
<dbReference type="VEuPathDB" id="ToxoDB:BESB_049790"/>
<evidence type="ECO:0000256" key="2">
    <source>
        <dbReference type="ARBA" id="ARBA00022679"/>
    </source>
</evidence>
<comment type="caution">
    <text evidence="10">The sequence shown here is derived from an EMBL/GenBank/DDBJ whole genome shotgun (WGS) entry which is preliminary data.</text>
</comment>
<evidence type="ECO:0000256" key="3">
    <source>
        <dbReference type="ARBA" id="ARBA00022692"/>
    </source>
</evidence>
<evidence type="ECO:0000256" key="7">
    <source>
        <dbReference type="SAM" id="MobiDB-lite"/>
    </source>
</evidence>
<dbReference type="InterPro" id="IPR001594">
    <property type="entry name" value="Palmitoyltrfase_DHHC"/>
</dbReference>
<feature type="compositionally biased region" description="Basic and acidic residues" evidence="7">
    <location>
        <begin position="375"/>
        <end position="393"/>
    </location>
</feature>
<evidence type="ECO:0000313" key="10">
    <source>
        <dbReference type="EMBL" id="PFH36787.1"/>
    </source>
</evidence>
<dbReference type="PROSITE" id="PS50216">
    <property type="entry name" value="DHHC"/>
    <property type="match status" value="1"/>
</dbReference>
<keyword evidence="4 8" id="KW-1133">Transmembrane helix</keyword>
<feature type="domain" description="Palmitoyltransferase DHHC" evidence="9">
    <location>
        <begin position="555"/>
        <end position="621"/>
    </location>
</feature>
<feature type="transmembrane region" description="Helical" evidence="8">
    <location>
        <begin position="181"/>
        <end position="201"/>
    </location>
</feature>
<keyword evidence="6" id="KW-0012">Acyltransferase</keyword>